<evidence type="ECO:0000313" key="4">
    <source>
        <dbReference type="Proteomes" id="UP001218188"/>
    </source>
</evidence>
<dbReference type="AlphaFoldDB" id="A0AAD6S370"/>
<evidence type="ECO:0000256" key="2">
    <source>
        <dbReference type="SAM" id="SignalP"/>
    </source>
</evidence>
<accession>A0AAD6S370</accession>
<evidence type="ECO:0000313" key="3">
    <source>
        <dbReference type="EMBL" id="KAJ7020386.1"/>
    </source>
</evidence>
<feature type="chain" id="PRO_5042009183" evidence="2">
    <location>
        <begin position="21"/>
        <end position="163"/>
    </location>
</feature>
<feature type="compositionally biased region" description="Gly residues" evidence="1">
    <location>
        <begin position="51"/>
        <end position="61"/>
    </location>
</feature>
<dbReference type="EMBL" id="JARJCM010000265">
    <property type="protein sequence ID" value="KAJ7020386.1"/>
    <property type="molecule type" value="Genomic_DNA"/>
</dbReference>
<evidence type="ECO:0000256" key="1">
    <source>
        <dbReference type="SAM" id="MobiDB-lite"/>
    </source>
</evidence>
<feature type="region of interest" description="Disordered" evidence="1">
    <location>
        <begin position="49"/>
        <end position="85"/>
    </location>
</feature>
<proteinExistence type="predicted"/>
<gene>
    <name evidence="3" type="ORF">C8F04DRAFT_1318324</name>
</gene>
<organism evidence="3 4">
    <name type="scientific">Mycena alexandri</name>
    <dbReference type="NCBI Taxonomy" id="1745969"/>
    <lineage>
        <taxon>Eukaryota</taxon>
        <taxon>Fungi</taxon>
        <taxon>Dikarya</taxon>
        <taxon>Basidiomycota</taxon>
        <taxon>Agaricomycotina</taxon>
        <taxon>Agaricomycetes</taxon>
        <taxon>Agaricomycetidae</taxon>
        <taxon>Agaricales</taxon>
        <taxon>Marasmiineae</taxon>
        <taxon>Mycenaceae</taxon>
        <taxon>Mycena</taxon>
    </lineage>
</organism>
<name>A0AAD6S370_9AGAR</name>
<sequence>MSSPLFPSFLFWASLAPRSAQNNDCAAAILVCLLHYLLHTNVGRETVRGARGCGTQDGVGSEGASTVSDRREEQDTDEGALRPGNPSISALKDVLESWHSNMGSKVEPSFAMARAKINNWTTKQEVEFGDGLSIGTKIKIRFHRPRALKTVLVKFWLNSVSGN</sequence>
<keyword evidence="4" id="KW-1185">Reference proteome</keyword>
<comment type="caution">
    <text evidence="3">The sequence shown here is derived from an EMBL/GenBank/DDBJ whole genome shotgun (WGS) entry which is preliminary data.</text>
</comment>
<keyword evidence="2" id="KW-0732">Signal</keyword>
<dbReference type="Proteomes" id="UP001218188">
    <property type="component" value="Unassembled WGS sequence"/>
</dbReference>
<protein>
    <submittedName>
        <fullName evidence="3">Uncharacterized protein</fullName>
    </submittedName>
</protein>
<reference evidence="3" key="1">
    <citation type="submission" date="2023-03" db="EMBL/GenBank/DDBJ databases">
        <title>Massive genome expansion in bonnet fungi (Mycena s.s.) driven by repeated elements and novel gene families across ecological guilds.</title>
        <authorList>
            <consortium name="Lawrence Berkeley National Laboratory"/>
            <person name="Harder C.B."/>
            <person name="Miyauchi S."/>
            <person name="Viragh M."/>
            <person name="Kuo A."/>
            <person name="Thoen E."/>
            <person name="Andreopoulos B."/>
            <person name="Lu D."/>
            <person name="Skrede I."/>
            <person name="Drula E."/>
            <person name="Henrissat B."/>
            <person name="Morin E."/>
            <person name="Kohler A."/>
            <person name="Barry K."/>
            <person name="LaButti K."/>
            <person name="Morin E."/>
            <person name="Salamov A."/>
            <person name="Lipzen A."/>
            <person name="Mereny Z."/>
            <person name="Hegedus B."/>
            <person name="Baldrian P."/>
            <person name="Stursova M."/>
            <person name="Weitz H."/>
            <person name="Taylor A."/>
            <person name="Grigoriev I.V."/>
            <person name="Nagy L.G."/>
            <person name="Martin F."/>
            <person name="Kauserud H."/>
        </authorList>
    </citation>
    <scope>NUCLEOTIDE SEQUENCE</scope>
    <source>
        <strain evidence="3">CBHHK200</strain>
    </source>
</reference>
<feature type="signal peptide" evidence="2">
    <location>
        <begin position="1"/>
        <end position="20"/>
    </location>
</feature>